<dbReference type="EMBL" id="JAUSXK010000001">
    <property type="protein sequence ID" value="MDQ0645669.1"/>
    <property type="molecule type" value="Genomic_DNA"/>
</dbReference>
<keyword evidence="2" id="KW-1185">Reference proteome</keyword>
<sequence length="270" mass="29577">MENHASNPAGRLWLYFSEMSLKQQNQPVSNYAAAYFGSKGRDAKYMLAMGRLMQLPDEVAAMVARLEQPPIPVSKLIRPLDAVRGVFDGDPLATNPVSWMRSVIDGGVLSDLETTSHILSSYATNVSDIREDTLSQIKALAEEVIEMALNDDALDPEARAAIIRHAHRIIVAVDLYKVSGPEGLVDELDRFYSEVRRVRPTPSLPLRAKLGKLLGVIVIATELFSAPVSVANAIDYYGETFELSQLVEAPGESADVVIAEVVIDDQVDQL</sequence>
<dbReference type="Proteomes" id="UP001239085">
    <property type="component" value="Unassembled WGS sequence"/>
</dbReference>
<reference evidence="1 2" key="1">
    <citation type="submission" date="2023-07" db="EMBL/GenBank/DDBJ databases">
        <title>Comparative genomics of wheat-associated soil bacteria to identify genetic determinants of phenazine resistance.</title>
        <authorList>
            <person name="Mouncey N."/>
        </authorList>
    </citation>
    <scope>NUCLEOTIDE SEQUENCE [LARGE SCALE GENOMIC DNA]</scope>
    <source>
        <strain evidence="1 2">W2I7</strain>
    </source>
</reference>
<comment type="caution">
    <text evidence="1">The sequence shown here is derived from an EMBL/GenBank/DDBJ whole genome shotgun (WGS) entry which is preliminary data.</text>
</comment>
<organism evidence="1 2">
    <name type="scientific">Microbacterium murale</name>
    <dbReference type="NCBI Taxonomy" id="1081040"/>
    <lineage>
        <taxon>Bacteria</taxon>
        <taxon>Bacillati</taxon>
        <taxon>Actinomycetota</taxon>
        <taxon>Actinomycetes</taxon>
        <taxon>Micrococcales</taxon>
        <taxon>Microbacteriaceae</taxon>
        <taxon>Microbacterium</taxon>
    </lineage>
</organism>
<dbReference type="RefSeq" id="WP_307364155.1">
    <property type="nucleotide sequence ID" value="NZ_JAUSXK010000001.1"/>
</dbReference>
<evidence type="ECO:0000313" key="1">
    <source>
        <dbReference type="EMBL" id="MDQ0645669.1"/>
    </source>
</evidence>
<accession>A0ABU0PG85</accession>
<evidence type="ECO:0000313" key="2">
    <source>
        <dbReference type="Proteomes" id="UP001239085"/>
    </source>
</evidence>
<proteinExistence type="predicted"/>
<name>A0ABU0PG85_9MICO</name>
<protein>
    <submittedName>
        <fullName evidence="1">Uncharacterized protein</fullName>
    </submittedName>
</protein>
<gene>
    <name evidence="1" type="ORF">QFZ46_003829</name>
</gene>